<dbReference type="InterPro" id="IPR036291">
    <property type="entry name" value="NAD(P)-bd_dom_sf"/>
</dbReference>
<keyword evidence="3" id="KW-1185">Reference proteome</keyword>
<dbReference type="InterPro" id="IPR002347">
    <property type="entry name" value="SDR_fam"/>
</dbReference>
<evidence type="ECO:0000256" key="1">
    <source>
        <dbReference type="RuleBase" id="RU000363"/>
    </source>
</evidence>
<proteinExistence type="inferred from homology"/>
<sequence>MEPWQDLSGKVVMVTGASSGIGLEFCINLAKAGCKIIAAARRVDRLKSLCDQINSNSNGPQRAIAVELDVSADSTTIESAVQIAWDAFGRIDVLINNAGVRGSVSSSVEMTEEEWNNTYNTNLRGAWMVSKYVCKHMIDAKQGGGSVINITSMAGLNRIAVPGTIAYGTSKMALDMVTKVRSFN</sequence>
<dbReference type="CDD" id="cd05233">
    <property type="entry name" value="SDR_c"/>
    <property type="match status" value="1"/>
</dbReference>
<dbReference type="Gramene" id="PGSC0003DMT400036568">
    <property type="protein sequence ID" value="PGSC0003DMT400036568"/>
    <property type="gene ID" value="PGSC0003DMG400014095"/>
</dbReference>
<evidence type="ECO:0000313" key="2">
    <source>
        <dbReference type="EnsemblPlants" id="PGSC0003DMT400036568"/>
    </source>
</evidence>
<dbReference type="ExpressionAtlas" id="M1B3U6">
    <property type="expression patterns" value="baseline and differential"/>
</dbReference>
<reference evidence="3" key="1">
    <citation type="journal article" date="2011" name="Nature">
        <title>Genome sequence and analysis of the tuber crop potato.</title>
        <authorList>
            <consortium name="The Potato Genome Sequencing Consortium"/>
        </authorList>
    </citation>
    <scope>NUCLEOTIDE SEQUENCE [LARGE SCALE GENOMIC DNA]</scope>
    <source>
        <strain evidence="3">cv. DM1-3 516 R44</strain>
    </source>
</reference>
<dbReference type="PANTHER" id="PTHR44375:SF16">
    <property type="entry name" value="2,4-DIENOYL-COA REDUCTASE"/>
    <property type="match status" value="1"/>
</dbReference>
<protein>
    <submittedName>
        <fullName evidence="2">2,4-dienoyl-CoA reductase</fullName>
    </submittedName>
</protein>
<comment type="similarity">
    <text evidence="1">Belongs to the short-chain dehydrogenases/reductases (SDR) family.</text>
</comment>
<evidence type="ECO:0000313" key="3">
    <source>
        <dbReference type="Proteomes" id="UP000011115"/>
    </source>
</evidence>
<reference evidence="2" key="2">
    <citation type="submission" date="2015-06" db="UniProtKB">
        <authorList>
            <consortium name="EnsemblPlants"/>
        </authorList>
    </citation>
    <scope>IDENTIFICATION</scope>
    <source>
        <strain evidence="2">DM1-3 516 R44</strain>
    </source>
</reference>
<accession>M1B3U6</accession>
<dbReference type="PANTHER" id="PTHR44375">
    <property type="entry name" value="BETA-KETOACYL-ACP REDUCTASE-LIKE PROTEIN-RELATED"/>
    <property type="match status" value="1"/>
</dbReference>
<dbReference type="Proteomes" id="UP000011115">
    <property type="component" value="Unassembled WGS sequence"/>
</dbReference>
<dbReference type="Gene3D" id="3.40.50.720">
    <property type="entry name" value="NAD(P)-binding Rossmann-like Domain"/>
    <property type="match status" value="1"/>
</dbReference>
<dbReference type="PRINTS" id="PR00080">
    <property type="entry name" value="SDRFAMILY"/>
</dbReference>
<dbReference type="PRINTS" id="PR00081">
    <property type="entry name" value="GDHRDH"/>
</dbReference>
<dbReference type="SUPFAM" id="SSF51735">
    <property type="entry name" value="NAD(P)-binding Rossmann-fold domains"/>
    <property type="match status" value="1"/>
</dbReference>
<dbReference type="EnsemblPlants" id="PGSC0003DMT400036568">
    <property type="protein sequence ID" value="PGSC0003DMT400036568"/>
    <property type="gene ID" value="PGSC0003DMG400014095"/>
</dbReference>
<dbReference type="Pfam" id="PF00106">
    <property type="entry name" value="adh_short"/>
    <property type="match status" value="1"/>
</dbReference>
<organism evidence="2 3">
    <name type="scientific">Solanum tuberosum</name>
    <name type="common">Potato</name>
    <dbReference type="NCBI Taxonomy" id="4113"/>
    <lineage>
        <taxon>Eukaryota</taxon>
        <taxon>Viridiplantae</taxon>
        <taxon>Streptophyta</taxon>
        <taxon>Embryophyta</taxon>
        <taxon>Tracheophyta</taxon>
        <taxon>Spermatophyta</taxon>
        <taxon>Magnoliopsida</taxon>
        <taxon>eudicotyledons</taxon>
        <taxon>Gunneridae</taxon>
        <taxon>Pentapetalae</taxon>
        <taxon>asterids</taxon>
        <taxon>lamiids</taxon>
        <taxon>Solanales</taxon>
        <taxon>Solanaceae</taxon>
        <taxon>Solanoideae</taxon>
        <taxon>Solaneae</taxon>
        <taxon>Solanum</taxon>
    </lineage>
</organism>
<dbReference type="AlphaFoldDB" id="M1B3U6"/>
<name>M1B3U6_SOLTU</name>